<reference evidence="1" key="2">
    <citation type="journal article" date="2021" name="PeerJ">
        <title>Extensive microbial diversity within the chicken gut microbiome revealed by metagenomics and culture.</title>
        <authorList>
            <person name="Gilroy R."/>
            <person name="Ravi A."/>
            <person name="Getino M."/>
            <person name="Pursley I."/>
            <person name="Horton D.L."/>
            <person name="Alikhan N.F."/>
            <person name="Baker D."/>
            <person name="Gharbi K."/>
            <person name="Hall N."/>
            <person name="Watson M."/>
            <person name="Adriaenssens E.M."/>
            <person name="Foster-Nyarko E."/>
            <person name="Jarju S."/>
            <person name="Secka A."/>
            <person name="Antonio M."/>
            <person name="Oren A."/>
            <person name="Chaudhuri R.R."/>
            <person name="La Ragione R."/>
            <person name="Hildebrand F."/>
            <person name="Pallen M.J."/>
        </authorList>
    </citation>
    <scope>NUCLEOTIDE SEQUENCE</scope>
    <source>
        <strain evidence="1">B3-2255</strain>
    </source>
</reference>
<dbReference type="SUPFAM" id="SSF52768">
    <property type="entry name" value="Arginase/deacetylase"/>
    <property type="match status" value="1"/>
</dbReference>
<evidence type="ECO:0000313" key="2">
    <source>
        <dbReference type="Proteomes" id="UP000823772"/>
    </source>
</evidence>
<dbReference type="GO" id="GO:0016813">
    <property type="term" value="F:hydrolase activity, acting on carbon-nitrogen (but not peptide) bonds, in linear amidines"/>
    <property type="evidence" value="ECO:0007669"/>
    <property type="project" value="UniProtKB-ARBA"/>
</dbReference>
<comment type="caution">
    <text evidence="1">The sequence shown here is derived from an EMBL/GenBank/DDBJ whole genome shotgun (WGS) entry which is preliminary data.</text>
</comment>
<organism evidence="1 2">
    <name type="scientific">Candidatus Merdivivens faecigallinarum</name>
    <dbReference type="NCBI Taxonomy" id="2840871"/>
    <lineage>
        <taxon>Bacteria</taxon>
        <taxon>Pseudomonadati</taxon>
        <taxon>Bacteroidota</taxon>
        <taxon>Bacteroidia</taxon>
        <taxon>Bacteroidales</taxon>
        <taxon>Muribaculaceae</taxon>
        <taxon>Muribaculaceae incertae sedis</taxon>
        <taxon>Candidatus Merdivivens</taxon>
    </lineage>
</organism>
<gene>
    <name evidence="1" type="ORF">IAC87_03570</name>
</gene>
<protein>
    <submittedName>
        <fullName evidence="1">Arginase family protein</fullName>
    </submittedName>
</protein>
<proteinExistence type="predicted"/>
<name>A0A9D9NQ17_9BACT</name>
<dbReference type="InterPro" id="IPR006035">
    <property type="entry name" value="Ureohydrolase"/>
</dbReference>
<dbReference type="AlphaFoldDB" id="A0A9D9NQ17"/>
<dbReference type="EMBL" id="JADILY010000079">
    <property type="protein sequence ID" value="MBO8481607.1"/>
    <property type="molecule type" value="Genomic_DNA"/>
</dbReference>
<accession>A0A9D9NQ17</accession>
<dbReference type="Gene3D" id="3.40.800.10">
    <property type="entry name" value="Ureohydrolase domain"/>
    <property type="match status" value="1"/>
</dbReference>
<sequence>MSAPMQRSVDVKHRIPASSAPVIMDFTGTYGEQPFARDGNFNWLDCRGIQGTDCYCDEEGGAALGKLIAAFSPYGLHFLDSGNYHYLTKLWTDRIREPFSLVLFDHHTDMQPPMFEDLLSCGGWVKKMLDTNPFLQKVLIAGVPESEAVKVRSERVLTISEEWMAFGLRAFEPVQALFCSGQSVGVQSLSEYGTCDSEDRQSSDIPIYISVDKDVLSKDFASTNWDQGSLTLELLSGAIAMLLDCFNVIGMDVCGEPDSSDVLFSDKACMLNSAANERLLALWQEQGR</sequence>
<dbReference type="Proteomes" id="UP000823772">
    <property type="component" value="Unassembled WGS sequence"/>
</dbReference>
<evidence type="ECO:0000313" key="1">
    <source>
        <dbReference type="EMBL" id="MBO8481607.1"/>
    </source>
</evidence>
<dbReference type="GO" id="GO:0046872">
    <property type="term" value="F:metal ion binding"/>
    <property type="evidence" value="ECO:0007669"/>
    <property type="project" value="InterPro"/>
</dbReference>
<dbReference type="InterPro" id="IPR023696">
    <property type="entry name" value="Ureohydrolase_dom_sf"/>
</dbReference>
<dbReference type="Pfam" id="PF00491">
    <property type="entry name" value="Arginase"/>
    <property type="match status" value="1"/>
</dbReference>
<reference evidence="1" key="1">
    <citation type="submission" date="2020-10" db="EMBL/GenBank/DDBJ databases">
        <authorList>
            <person name="Gilroy R."/>
        </authorList>
    </citation>
    <scope>NUCLEOTIDE SEQUENCE</scope>
    <source>
        <strain evidence="1">B3-2255</strain>
    </source>
</reference>